<organism evidence="2 3">
    <name type="scientific">Streptomyces capoamus</name>
    <dbReference type="NCBI Taxonomy" id="68183"/>
    <lineage>
        <taxon>Bacteria</taxon>
        <taxon>Bacillati</taxon>
        <taxon>Actinomycetota</taxon>
        <taxon>Actinomycetes</taxon>
        <taxon>Kitasatosporales</taxon>
        <taxon>Streptomycetaceae</taxon>
        <taxon>Streptomyces</taxon>
    </lineage>
</organism>
<evidence type="ECO:0000256" key="1">
    <source>
        <dbReference type="SAM" id="MobiDB-lite"/>
    </source>
</evidence>
<gene>
    <name evidence="2" type="ORF">GCM10018980_68920</name>
</gene>
<accession>A0A919F306</accession>
<sequence>MAGAASVEGSQVPVESDAQRGRECAGSVFVVHAASVKWWGVSQNILVHAVVVAGVSV</sequence>
<comment type="caution">
    <text evidence="2">The sequence shown here is derived from an EMBL/GenBank/DDBJ whole genome shotgun (WGS) entry which is preliminary data.</text>
</comment>
<proteinExistence type="predicted"/>
<reference evidence="3" key="1">
    <citation type="journal article" date="2019" name="Int. J. Syst. Evol. Microbiol.">
        <title>The Global Catalogue of Microorganisms (GCM) 10K type strain sequencing project: providing services to taxonomists for standard genome sequencing and annotation.</title>
        <authorList>
            <consortium name="The Broad Institute Genomics Platform"/>
            <consortium name="The Broad Institute Genome Sequencing Center for Infectious Disease"/>
            <person name="Wu L."/>
            <person name="Ma J."/>
        </authorList>
    </citation>
    <scope>NUCLEOTIDE SEQUENCE [LARGE SCALE GENOMIC DNA]</scope>
    <source>
        <strain evidence="3">JCM 4253</strain>
    </source>
</reference>
<dbReference type="Proteomes" id="UP000619355">
    <property type="component" value="Unassembled WGS sequence"/>
</dbReference>
<evidence type="ECO:0000313" key="2">
    <source>
        <dbReference type="EMBL" id="GHG72816.1"/>
    </source>
</evidence>
<dbReference type="EMBL" id="BNBF01000031">
    <property type="protein sequence ID" value="GHG72816.1"/>
    <property type="molecule type" value="Genomic_DNA"/>
</dbReference>
<evidence type="ECO:0000313" key="3">
    <source>
        <dbReference type="Proteomes" id="UP000619355"/>
    </source>
</evidence>
<dbReference type="AlphaFoldDB" id="A0A919F306"/>
<protein>
    <submittedName>
        <fullName evidence="2">Uncharacterized protein</fullName>
    </submittedName>
</protein>
<feature type="region of interest" description="Disordered" evidence="1">
    <location>
        <begin position="1"/>
        <end position="21"/>
    </location>
</feature>
<name>A0A919F306_9ACTN</name>
<keyword evidence="3" id="KW-1185">Reference proteome</keyword>